<dbReference type="InParanoid" id="K5XCZ6"/>
<dbReference type="SUPFAM" id="SSF54160">
    <property type="entry name" value="Chromo domain-like"/>
    <property type="match status" value="1"/>
</dbReference>
<keyword evidence="2" id="KW-0539">Nucleus</keyword>
<dbReference type="GO" id="GO:0006338">
    <property type="term" value="P:chromatin remodeling"/>
    <property type="evidence" value="ECO:0007669"/>
    <property type="project" value="UniProtKB-ARBA"/>
</dbReference>
<dbReference type="STRING" id="650164.K5XCZ6"/>
<dbReference type="InterPro" id="IPR000953">
    <property type="entry name" value="Chromo/chromo_shadow_dom"/>
</dbReference>
<dbReference type="RefSeq" id="XP_007390310.1">
    <property type="nucleotide sequence ID" value="XM_007390248.1"/>
</dbReference>
<feature type="domain" description="Chromo" evidence="4">
    <location>
        <begin position="15"/>
        <end position="75"/>
    </location>
</feature>
<proteinExistence type="predicted"/>
<dbReference type="GeneID" id="18912247"/>
<dbReference type="KEGG" id="pco:PHACADRAFT_204012"/>
<name>K5XCZ6_PHACS</name>
<reference evidence="5 6" key="1">
    <citation type="journal article" date="2012" name="BMC Genomics">
        <title>Comparative genomics of the white-rot fungi, Phanerochaete carnosa and P. chrysosporium, to elucidate the genetic basis of the distinct wood types they colonize.</title>
        <authorList>
            <person name="Suzuki H."/>
            <person name="MacDonald J."/>
            <person name="Syed K."/>
            <person name="Salamov A."/>
            <person name="Hori C."/>
            <person name="Aerts A."/>
            <person name="Henrissat B."/>
            <person name="Wiebenga A."/>
            <person name="vanKuyk P.A."/>
            <person name="Barry K."/>
            <person name="Lindquist E."/>
            <person name="LaButti K."/>
            <person name="Lapidus A."/>
            <person name="Lucas S."/>
            <person name="Coutinho P."/>
            <person name="Gong Y."/>
            <person name="Samejima M."/>
            <person name="Mahadevan R."/>
            <person name="Abou-Zaid M."/>
            <person name="de Vries R.P."/>
            <person name="Igarashi K."/>
            <person name="Yadav J.S."/>
            <person name="Grigoriev I.V."/>
            <person name="Master E.R."/>
        </authorList>
    </citation>
    <scope>NUCLEOTIDE SEQUENCE [LARGE SCALE GENOMIC DNA]</scope>
    <source>
        <strain evidence="5 6">HHB-10118-sp</strain>
    </source>
</reference>
<comment type="subcellular location">
    <subcellularLocation>
        <location evidence="1">Nucleus</location>
    </subcellularLocation>
</comment>
<dbReference type="AlphaFoldDB" id="K5XCZ6"/>
<evidence type="ECO:0000256" key="1">
    <source>
        <dbReference type="ARBA" id="ARBA00004123"/>
    </source>
</evidence>
<feature type="compositionally biased region" description="Basic and acidic residues" evidence="3">
    <location>
        <begin position="210"/>
        <end position="227"/>
    </location>
</feature>
<dbReference type="HOGENOM" id="CLU_012918_0_0_1"/>
<dbReference type="Pfam" id="PF00385">
    <property type="entry name" value="Chromo"/>
    <property type="match status" value="1"/>
</dbReference>
<dbReference type="Proteomes" id="UP000008370">
    <property type="component" value="Unassembled WGS sequence"/>
</dbReference>
<protein>
    <recommendedName>
        <fullName evidence="4">Chromo domain-containing protein</fullName>
    </recommendedName>
</protein>
<dbReference type="PANTHER" id="PTHR22812">
    <property type="entry name" value="CHROMOBOX PROTEIN"/>
    <property type="match status" value="1"/>
</dbReference>
<dbReference type="InterPro" id="IPR023780">
    <property type="entry name" value="Chromo_domain"/>
</dbReference>
<dbReference type="SMART" id="SM00298">
    <property type="entry name" value="CHROMO"/>
    <property type="match status" value="1"/>
</dbReference>
<evidence type="ECO:0000256" key="3">
    <source>
        <dbReference type="SAM" id="MobiDB-lite"/>
    </source>
</evidence>
<evidence type="ECO:0000313" key="5">
    <source>
        <dbReference type="EMBL" id="EKM60867.1"/>
    </source>
</evidence>
<dbReference type="InterPro" id="IPR051219">
    <property type="entry name" value="Heterochromatin_chromo-domain"/>
</dbReference>
<keyword evidence="6" id="KW-1185">Reference proteome</keyword>
<dbReference type="EMBL" id="JH930468">
    <property type="protein sequence ID" value="EKM60867.1"/>
    <property type="molecule type" value="Genomic_DNA"/>
</dbReference>
<evidence type="ECO:0000313" key="6">
    <source>
        <dbReference type="Proteomes" id="UP000008370"/>
    </source>
</evidence>
<gene>
    <name evidence="5" type="ORF">PHACADRAFT_204012</name>
</gene>
<feature type="compositionally biased region" description="Polar residues" evidence="3">
    <location>
        <begin position="434"/>
        <end position="443"/>
    </location>
</feature>
<dbReference type="InterPro" id="IPR016197">
    <property type="entry name" value="Chromo-like_dom_sf"/>
</dbReference>
<dbReference type="PROSITE" id="PS50013">
    <property type="entry name" value="CHROMO_2"/>
    <property type="match status" value="1"/>
</dbReference>
<feature type="region of interest" description="Disordered" evidence="3">
    <location>
        <begin position="104"/>
        <end position="471"/>
    </location>
</feature>
<feature type="compositionally biased region" description="Polar residues" evidence="3">
    <location>
        <begin position="338"/>
        <end position="358"/>
    </location>
</feature>
<organism evidence="5 6">
    <name type="scientific">Phanerochaete carnosa (strain HHB-10118-sp)</name>
    <name type="common">White-rot fungus</name>
    <name type="synonym">Peniophora carnosa</name>
    <dbReference type="NCBI Taxonomy" id="650164"/>
    <lineage>
        <taxon>Eukaryota</taxon>
        <taxon>Fungi</taxon>
        <taxon>Dikarya</taxon>
        <taxon>Basidiomycota</taxon>
        <taxon>Agaricomycotina</taxon>
        <taxon>Agaricomycetes</taxon>
        <taxon>Polyporales</taxon>
        <taxon>Phanerochaetaceae</taxon>
        <taxon>Phanerochaete</taxon>
    </lineage>
</organism>
<sequence length="1037" mass="115619">MAKKKKFQEDDEEQFHVEVITKAKVNSAGDWDYYVRWAGYGPEADSWEPSENVEGCDRLLKSFWKHVGTDDNDYEEGCVFEAEPEWIEKEKEFFHAHFGEPEEVIRKKKKRQGSGTQKSVIGKAIMRKNAKGKTTLKKPTIENSESSDSEDDVPVTSKASSSKRGRQYQSDSASSSEDSDKPLRKAPRKFSVSKPKATKQDSISATKPSKGKEPARPRPSTPEHDPLFSEPSSPAMTVEKKLSEPTPTAPTSAANNVPLPPKSAAPNHKNREPKVKLMTLPMGSDAANFTETKRRLAERTGTVAKSASAPGPTPQPPAGQANTKKDPLKNLSFKKNKSVSGSIQRTSPTSPVVSQAGPSQDPRRPAATGWFPSGPQEPQTVESPVAEVGGGWGREQSPAPTGGWGAGAGWGRGQSPVTGGWGNTVGSGSADWTAPQQNSNAANSVPVDRPPDPRKAAMARRQPSPQEQQKKAAENFLASIMPEQLAAPMPEPTGNEMDVDAPAAPPPVTKKPDLPQTRIPKKWQWGGELYMETARNRAIPAARLCNISLSEPTEPRPGGIRLNLCCTAEISTLRLEKLHDITDVYLLLRACAPIQQHCKVSHRAIEDEATFNAFATYLSRRRQFTYARVHMDNNQVGVLLLVPTASHNICKALKVPEQLRQHALIAVLIPWKLTVEQYQKYEWQAAHGRLNLDDGHISLELGSKISDLSKKLTANPQLAQGLRLHHFNAADYDFFTRGVRKYCIWHYPSDGSPTDLGFETRLLVAILDEWNAERAGYKEDTRVVFVHVGSLHELHKLQALALRRYKRPELRFYSYGTHASVPPGRWGVREIYPVGGVATFSAKAILQDPFKVYELIEQFDEHPLWTCYIHPSVIAAVAKISYPGSDVISLLRQNDFFYRPLLDLITDGKISLLEAPPQSRQPRTAKDDISVMVDPGLQWAEWMLNLCDLDATGIMEESLRLFNEKHPKLLDKDLVSVIDQELIQDILWMQLEPVMMDNYRRFVMFTETRNELPQENGIEFVSIAEDFNFRDEYFGKP</sequence>
<dbReference type="PROSITE" id="PS00598">
    <property type="entry name" value="CHROMO_1"/>
    <property type="match status" value="1"/>
</dbReference>
<feature type="compositionally biased region" description="Polar residues" evidence="3">
    <location>
        <begin position="245"/>
        <end position="255"/>
    </location>
</feature>
<dbReference type="InterPro" id="IPR023779">
    <property type="entry name" value="Chromodomain_CS"/>
</dbReference>
<feature type="compositionally biased region" description="Basic residues" evidence="3">
    <location>
        <begin position="125"/>
        <end position="136"/>
    </location>
</feature>
<feature type="compositionally biased region" description="Gly residues" evidence="3">
    <location>
        <begin position="402"/>
        <end position="412"/>
    </location>
</feature>
<evidence type="ECO:0000256" key="2">
    <source>
        <dbReference type="ARBA" id="ARBA00023242"/>
    </source>
</evidence>
<dbReference type="Gene3D" id="2.40.50.40">
    <property type="match status" value="1"/>
</dbReference>
<dbReference type="OrthoDB" id="433924at2759"/>
<accession>K5XCZ6</accession>
<evidence type="ECO:0000259" key="4">
    <source>
        <dbReference type="PROSITE" id="PS50013"/>
    </source>
</evidence>
<dbReference type="CDD" id="cd18968">
    <property type="entry name" value="chromodomain"/>
    <property type="match status" value="1"/>
</dbReference>
<dbReference type="GO" id="GO:0005634">
    <property type="term" value="C:nucleus"/>
    <property type="evidence" value="ECO:0007669"/>
    <property type="project" value="UniProtKB-SubCell"/>
</dbReference>